<protein>
    <submittedName>
        <fullName evidence="1">Uncharacterized protein</fullName>
    </submittedName>
</protein>
<evidence type="ECO:0000313" key="2">
    <source>
        <dbReference type="Proteomes" id="UP001163321"/>
    </source>
</evidence>
<comment type="caution">
    <text evidence="1">The sequence shown here is derived from an EMBL/GenBank/DDBJ whole genome shotgun (WGS) entry which is preliminary data.</text>
</comment>
<dbReference type="EMBL" id="CM047583">
    <property type="protein sequence ID" value="KAI9913464.1"/>
    <property type="molecule type" value="Genomic_DNA"/>
</dbReference>
<proteinExistence type="predicted"/>
<dbReference type="Proteomes" id="UP001163321">
    <property type="component" value="Chromosome 4"/>
</dbReference>
<evidence type="ECO:0000313" key="1">
    <source>
        <dbReference type="EMBL" id="KAI9913464.1"/>
    </source>
</evidence>
<name>A0ACC0W406_9STRA</name>
<keyword evidence="2" id="KW-1185">Reference proteome</keyword>
<reference evidence="1 2" key="1">
    <citation type="journal article" date="2022" name="bioRxiv">
        <title>The genome of the oomycete Peronosclerospora sorghi, a cosmopolitan pathogen of maize and sorghum, is inflated with dispersed pseudogenes.</title>
        <authorList>
            <person name="Fletcher K."/>
            <person name="Martin F."/>
            <person name="Isakeit T."/>
            <person name="Cavanaugh K."/>
            <person name="Magill C."/>
            <person name="Michelmore R."/>
        </authorList>
    </citation>
    <scope>NUCLEOTIDE SEQUENCE [LARGE SCALE GENOMIC DNA]</scope>
    <source>
        <strain evidence="1">P6</strain>
    </source>
</reference>
<organism evidence="1 2">
    <name type="scientific">Peronosclerospora sorghi</name>
    <dbReference type="NCBI Taxonomy" id="230839"/>
    <lineage>
        <taxon>Eukaryota</taxon>
        <taxon>Sar</taxon>
        <taxon>Stramenopiles</taxon>
        <taxon>Oomycota</taxon>
        <taxon>Peronosporomycetes</taxon>
        <taxon>Peronosporales</taxon>
        <taxon>Peronosporaceae</taxon>
        <taxon>Peronosclerospora</taxon>
    </lineage>
</organism>
<sequence length="89" mass="10079">MDAFAANGRWKVLQFSNEHNHDLLTPTESALLAAYRGFNEPSPADVSEEIVSSELSWEECTACFNDLMQYSREICKKAFGIHILTRKTP</sequence>
<accession>A0ACC0W406</accession>
<gene>
    <name evidence="1" type="ORF">PsorP6_004992</name>
</gene>